<dbReference type="RefSeq" id="WP_200597801.1">
    <property type="nucleotide sequence ID" value="NZ_JAEPBG010000022.1"/>
</dbReference>
<sequence length="119" mass="13341">MPTLRQDATYISFPEILSSVLENSALPALGPFEQRILRTVARAGYDKSRLSVRDLMAMRELGAAATIHSRLKSMQKKGWISLADTEDARRKQVVLTEPALRILDEVGTRIEQTSKNKCL</sequence>
<evidence type="ECO:0000313" key="1">
    <source>
        <dbReference type="EMBL" id="MBK4738512.1"/>
    </source>
</evidence>
<name>A0A934T2P3_9BURK</name>
<dbReference type="SUPFAM" id="SSF46785">
    <property type="entry name" value="Winged helix' DNA-binding domain"/>
    <property type="match status" value="1"/>
</dbReference>
<accession>A0A934T2P3</accession>
<proteinExistence type="predicted"/>
<keyword evidence="2" id="KW-1185">Reference proteome</keyword>
<dbReference type="Proteomes" id="UP000622890">
    <property type="component" value="Unassembled WGS sequence"/>
</dbReference>
<gene>
    <name evidence="1" type="ORF">JJB74_28170</name>
</gene>
<evidence type="ECO:0000313" key="2">
    <source>
        <dbReference type="Proteomes" id="UP000622890"/>
    </source>
</evidence>
<dbReference type="EMBL" id="JAEPBG010000022">
    <property type="protein sequence ID" value="MBK4738512.1"/>
    <property type="molecule type" value="Genomic_DNA"/>
</dbReference>
<protein>
    <submittedName>
        <fullName evidence="1">Winged helix-turn-helix domain-containing protein</fullName>
    </submittedName>
</protein>
<dbReference type="Gene3D" id="1.10.10.10">
    <property type="entry name" value="Winged helix-like DNA-binding domain superfamily/Winged helix DNA-binding domain"/>
    <property type="match status" value="1"/>
</dbReference>
<comment type="caution">
    <text evidence="1">The sequence shown here is derived from an EMBL/GenBank/DDBJ whole genome shotgun (WGS) entry which is preliminary data.</text>
</comment>
<organism evidence="1 2">
    <name type="scientific">Noviherbaspirillum pedocola</name>
    <dbReference type="NCBI Taxonomy" id="2801341"/>
    <lineage>
        <taxon>Bacteria</taxon>
        <taxon>Pseudomonadati</taxon>
        <taxon>Pseudomonadota</taxon>
        <taxon>Betaproteobacteria</taxon>
        <taxon>Burkholderiales</taxon>
        <taxon>Oxalobacteraceae</taxon>
        <taxon>Noviherbaspirillum</taxon>
    </lineage>
</organism>
<dbReference type="InterPro" id="IPR036388">
    <property type="entry name" value="WH-like_DNA-bd_sf"/>
</dbReference>
<dbReference type="InterPro" id="IPR036390">
    <property type="entry name" value="WH_DNA-bd_sf"/>
</dbReference>
<dbReference type="AlphaFoldDB" id="A0A934T2P3"/>
<reference evidence="1" key="1">
    <citation type="submission" date="2021-01" db="EMBL/GenBank/DDBJ databases">
        <title>Genome sequence of strain Noviherbaspirillum sp. DKR-6.</title>
        <authorList>
            <person name="Chaudhary D.K."/>
        </authorList>
    </citation>
    <scope>NUCLEOTIDE SEQUENCE</scope>
    <source>
        <strain evidence="1">DKR-6</strain>
    </source>
</reference>